<dbReference type="Gene3D" id="3.40.640.10">
    <property type="entry name" value="Type I PLP-dependent aspartate aminotransferase-like (Major domain)"/>
    <property type="match status" value="1"/>
</dbReference>
<evidence type="ECO:0000256" key="4">
    <source>
        <dbReference type="ARBA" id="ARBA00023002"/>
    </source>
</evidence>
<reference evidence="7" key="1">
    <citation type="submission" date="2020-09" db="EMBL/GenBank/DDBJ databases">
        <title>Comparative genome analyses of four rice-infecting Rhizoctonia solani isolates reveal extensive enrichment of homogalacturonan modification genes.</title>
        <authorList>
            <person name="Lee D.-Y."/>
            <person name="Jeon J."/>
            <person name="Kim K.-T."/>
            <person name="Cheong K."/>
            <person name="Song H."/>
            <person name="Choi G."/>
            <person name="Ko J."/>
            <person name="Opiyo S.O."/>
            <person name="Zuo S."/>
            <person name="Madhav S."/>
            <person name="Lee Y.-H."/>
            <person name="Wang G.-L."/>
        </authorList>
    </citation>
    <scope>NUCLEOTIDE SEQUENCE</scope>
    <source>
        <strain evidence="7">AG1-IA WGL</strain>
    </source>
</reference>
<dbReference type="PANTHER" id="PTHR43656">
    <property type="entry name" value="BINDING OXIDOREDUCTASE, PUTATIVE (AFU_ORTHOLOGUE AFUA_2G08260)-RELATED"/>
    <property type="match status" value="1"/>
</dbReference>
<proteinExistence type="inferred from homology"/>
<keyword evidence="3" id="KW-0288">FMN</keyword>
<evidence type="ECO:0000313" key="7">
    <source>
        <dbReference type="EMBL" id="KAF8695606.1"/>
    </source>
</evidence>
<dbReference type="InterPro" id="IPR004839">
    <property type="entry name" value="Aminotransferase_I/II_large"/>
</dbReference>
<name>A0A8H7LQE3_9AGAM</name>
<dbReference type="InterPro" id="IPR051799">
    <property type="entry name" value="NADH_flavin_oxidoreductase"/>
</dbReference>
<protein>
    <submittedName>
        <fullName evidence="7">NADH:flavin oxidoreductase / NADH oxidase family</fullName>
    </submittedName>
</protein>
<dbReference type="Proteomes" id="UP000602905">
    <property type="component" value="Unassembled WGS sequence"/>
</dbReference>
<evidence type="ECO:0000256" key="1">
    <source>
        <dbReference type="ARBA" id="ARBA00005979"/>
    </source>
</evidence>
<dbReference type="InterPro" id="IPR015424">
    <property type="entry name" value="PyrdxlP-dep_Trfase"/>
</dbReference>
<evidence type="ECO:0000256" key="3">
    <source>
        <dbReference type="ARBA" id="ARBA00022643"/>
    </source>
</evidence>
<dbReference type="InterPro" id="IPR001155">
    <property type="entry name" value="OxRdtase_FMN_N"/>
</dbReference>
<dbReference type="GO" id="GO:0016491">
    <property type="term" value="F:oxidoreductase activity"/>
    <property type="evidence" value="ECO:0007669"/>
    <property type="project" value="UniProtKB-KW"/>
</dbReference>
<keyword evidence="2" id="KW-0285">Flavoprotein</keyword>
<dbReference type="OrthoDB" id="7042322at2759"/>
<accession>A0A8H7LQE3</accession>
<feature type="domain" description="Aminotransferase class I/classII large" evidence="5">
    <location>
        <begin position="595"/>
        <end position="919"/>
    </location>
</feature>
<evidence type="ECO:0000259" key="6">
    <source>
        <dbReference type="Pfam" id="PF00724"/>
    </source>
</evidence>
<dbReference type="PANTHER" id="PTHR43656:SF5">
    <property type="entry name" value="NADH:FLAVIN OXIDOREDUCTASE_NADH OXIDASE N-TERMINAL DOMAIN-CONTAINING PROTEIN"/>
    <property type="match status" value="1"/>
</dbReference>
<evidence type="ECO:0000313" key="8">
    <source>
        <dbReference type="Proteomes" id="UP000602905"/>
    </source>
</evidence>
<dbReference type="InterPro" id="IPR015421">
    <property type="entry name" value="PyrdxlP-dep_Trfase_major"/>
</dbReference>
<dbReference type="Gene3D" id="3.20.20.70">
    <property type="entry name" value="Aldolase class I"/>
    <property type="match status" value="1"/>
</dbReference>
<dbReference type="CDD" id="cd00609">
    <property type="entry name" value="AAT_like"/>
    <property type="match status" value="1"/>
</dbReference>
<dbReference type="CDD" id="cd04733">
    <property type="entry name" value="OYE_like_2_FMN"/>
    <property type="match status" value="1"/>
</dbReference>
<dbReference type="Pfam" id="PF00155">
    <property type="entry name" value="Aminotran_1_2"/>
    <property type="match status" value="1"/>
</dbReference>
<dbReference type="PRINTS" id="PR00753">
    <property type="entry name" value="ACCSYNTHASE"/>
</dbReference>
<dbReference type="EMBL" id="JACYCD010000369">
    <property type="protein sequence ID" value="KAF8695606.1"/>
    <property type="molecule type" value="Genomic_DNA"/>
</dbReference>
<organism evidence="7 8">
    <name type="scientific">Rhizoctonia solani</name>
    <dbReference type="NCBI Taxonomy" id="456999"/>
    <lineage>
        <taxon>Eukaryota</taxon>
        <taxon>Fungi</taxon>
        <taxon>Dikarya</taxon>
        <taxon>Basidiomycota</taxon>
        <taxon>Agaricomycotina</taxon>
        <taxon>Agaricomycetes</taxon>
        <taxon>Cantharellales</taxon>
        <taxon>Ceratobasidiaceae</taxon>
        <taxon>Rhizoctonia</taxon>
    </lineage>
</organism>
<feature type="domain" description="NADH:flavin oxidoreductase/NADH oxidase N-terminal" evidence="6">
    <location>
        <begin position="90"/>
        <end position="388"/>
    </location>
</feature>
<dbReference type="AlphaFoldDB" id="A0A8H7LQE3"/>
<dbReference type="SUPFAM" id="SSF53383">
    <property type="entry name" value="PLP-dependent transferases"/>
    <property type="match status" value="1"/>
</dbReference>
<dbReference type="SUPFAM" id="SSF51395">
    <property type="entry name" value="FMN-linked oxidoreductases"/>
    <property type="match status" value="1"/>
</dbReference>
<evidence type="ECO:0000259" key="5">
    <source>
        <dbReference type="Pfam" id="PF00155"/>
    </source>
</evidence>
<dbReference type="Pfam" id="PF00724">
    <property type="entry name" value="Oxidored_FMN"/>
    <property type="match status" value="1"/>
</dbReference>
<evidence type="ECO:0000256" key="2">
    <source>
        <dbReference type="ARBA" id="ARBA00022630"/>
    </source>
</evidence>
<feature type="non-terminal residue" evidence="7">
    <location>
        <position position="1"/>
    </location>
</feature>
<gene>
    <name evidence="7" type="ORF">RHS03_07974</name>
</gene>
<sequence>MVLARYGDSISSEDASLLGESIRMPFSGRVAKSRFLKGGTFSNFLFMIQNHCLIISHTQTMSERMASWDWHDVSKRGIPSDDLVGLYEGWGKAGYGIIITGNVMLHPTQLEAPGNPLLYAPYETSERMEQFRKMAAAGKIHGSLMIMQVSHPGRQVPIQMNPNPVGASDIHLADSLGMSFGKPTPLDKSGIREVVDQFAYVAEAAYRTGFDGVQLHGAHGFLIAQFLSQTTNNRTDEYGGSMQNRSRIIKEIVEAIRERVPDRKFVIGIKVNSVEFQAKGFQPEEAAELCQQLEAMEIDFVELSGGTHEAIGFKHTDSDPRESTVKREAFYTKFAQQITPKLNKTVVYVTGGFRSASAMAEAIRSGSCAGVGLGRPSGSDPLLPIEIIEKKATGASDMKISPNDFASSFLASSIQMQEIGQGKPVIDLTEDEGLARFQKIAEEVLSMRSPASGKLHEAITLAKPRPRQYPTIKYQIFTLLIMHQRVVPNLVPTNGTKNLTRSNSHGLSDRAASYMEGLRKPSDFECNAMLYHKNQNPNGIIKIAIAENSLLSTELVQYFNTHFKLTTSHLKYRPSLVDGYVNSTEDILPPYYTTYFKPRIPITQEHCVHADGIGSLLAQVFWALCDVGDGVLMTTPYYDRYPRDIIYPAQANVIPAHVPADVDPLSKESIPYLRKELDNVENKIKVIILCNPHNPLANAYPEEMIIEYAKLAEEFNVHLLVDEVYGLQVFSSRYVPNPVPFKSILSLELPSTIDLSRIHVVLGPTKDFGSSGLKLGSLVSQYNPGLLTSVRSAVQAVPMSSATDALFTQALGDVEFREWFLEENRRRLAVAFERVGDWCTFHKLPFVPASAGVFFIVDLEPILPPAPTPYERAIKGFQKMRDAGVYLVPTSISEDPVGTRYRMTFTLPPDTMKLALRRIERAFGLNKWDGLGDVE</sequence>
<dbReference type="GO" id="GO:0030170">
    <property type="term" value="F:pyridoxal phosphate binding"/>
    <property type="evidence" value="ECO:0007669"/>
    <property type="project" value="InterPro"/>
</dbReference>
<comment type="similarity">
    <text evidence="1">Belongs to the NADH:flavin oxidoreductase/NADH oxidase family.</text>
</comment>
<dbReference type="Gene3D" id="3.90.1150.10">
    <property type="entry name" value="Aspartate Aminotransferase, domain 1"/>
    <property type="match status" value="1"/>
</dbReference>
<dbReference type="InterPro" id="IPR015422">
    <property type="entry name" value="PyrdxlP-dep_Trfase_small"/>
</dbReference>
<comment type="caution">
    <text evidence="7">The sequence shown here is derived from an EMBL/GenBank/DDBJ whole genome shotgun (WGS) entry which is preliminary data.</text>
</comment>
<keyword evidence="4" id="KW-0560">Oxidoreductase</keyword>
<dbReference type="InterPro" id="IPR013785">
    <property type="entry name" value="Aldolase_TIM"/>
</dbReference>
<dbReference type="GO" id="GO:0010181">
    <property type="term" value="F:FMN binding"/>
    <property type="evidence" value="ECO:0007669"/>
    <property type="project" value="InterPro"/>
</dbReference>